<dbReference type="InterPro" id="IPR022742">
    <property type="entry name" value="Hydrolase_4"/>
</dbReference>
<evidence type="ECO:0000313" key="3">
    <source>
        <dbReference type="Proteomes" id="UP000798602"/>
    </source>
</evidence>
<accession>A0ABW9ZCL6</accession>
<sequence length="461" mass="51705">MKYYILFLIHIFFWITANAQGFKGKWSGLLNVNGMPLRLQFTIDEFDGHYSAQMASVDQNIYGIPVSIQVVDSLNLILDVDEMGINYQGRRHNDKINGTFRQGNLKVEMNLSSIKNNSSSIERFQTPAPPYHYHTEEVVFFNTSANIRLAGTLTLPKKKGKFPIAILISGSGPQNRDQEVFGHKPFFVIADYLTSRGIGVLRFDDRGVAGSEGIFSQSTISDFANDVESAIFYLRSRADIKKNKIGLIGHSEGAVMGQMVAAKDKKIQFLAMLAGFGLPGQAILLKQQETIAQSLGVPQAEIIESIDLNRKLFNAIKHGSEDDALKHELFALIENYYKTHPLPNLPAAVSKDAFLKQQVERITTPWMLEFIKLDPATYLKKINCSVLALNGEKDVQIETHDNVEAIGKVLLKSNIESKIYSDLNHLLQTCKTGMMDEYATLEETISPKVLMDLNQWIQKKI</sequence>
<dbReference type="PANTHER" id="PTHR43265:SF1">
    <property type="entry name" value="ESTERASE ESTD"/>
    <property type="match status" value="1"/>
</dbReference>
<proteinExistence type="predicted"/>
<gene>
    <name evidence="2" type="ORF">GV828_07630</name>
</gene>
<keyword evidence="2" id="KW-0378">Hydrolase</keyword>
<dbReference type="PANTHER" id="PTHR43265">
    <property type="entry name" value="ESTERASE ESTD"/>
    <property type="match status" value="1"/>
</dbReference>
<feature type="domain" description="Serine aminopeptidase S33" evidence="1">
    <location>
        <begin position="189"/>
        <end position="426"/>
    </location>
</feature>
<dbReference type="InterPro" id="IPR053145">
    <property type="entry name" value="AB_hydrolase_Est10"/>
</dbReference>
<dbReference type="EMBL" id="JAABLM010000008">
    <property type="protein sequence ID" value="NBL65067.1"/>
    <property type="molecule type" value="Genomic_DNA"/>
</dbReference>
<dbReference type="Pfam" id="PF12146">
    <property type="entry name" value="Hydrolase_4"/>
    <property type="match status" value="1"/>
</dbReference>
<name>A0ABW9ZCL6_9FLAO</name>
<dbReference type="GO" id="GO:0016787">
    <property type="term" value="F:hydrolase activity"/>
    <property type="evidence" value="ECO:0007669"/>
    <property type="project" value="UniProtKB-KW"/>
</dbReference>
<dbReference type="Gene3D" id="3.40.50.1820">
    <property type="entry name" value="alpha/beta hydrolase"/>
    <property type="match status" value="1"/>
</dbReference>
<protein>
    <submittedName>
        <fullName evidence="2">Alpha/beta hydrolase</fullName>
    </submittedName>
</protein>
<reference evidence="3" key="1">
    <citation type="submission" date="2020-01" db="EMBL/GenBank/DDBJ databases">
        <title>Sphingomonas sp. strain CSW-10.</title>
        <authorList>
            <person name="Chen W.-M."/>
        </authorList>
    </citation>
    <scope>NUCLEOTIDE SEQUENCE [LARGE SCALE GENOMIC DNA]</scope>
    <source>
        <strain evidence="3">NST-5</strain>
    </source>
</reference>
<evidence type="ECO:0000259" key="1">
    <source>
        <dbReference type="Pfam" id="PF12146"/>
    </source>
</evidence>
<keyword evidence="3" id="KW-1185">Reference proteome</keyword>
<dbReference type="SUPFAM" id="SSF53474">
    <property type="entry name" value="alpha/beta-Hydrolases"/>
    <property type="match status" value="1"/>
</dbReference>
<evidence type="ECO:0000313" key="2">
    <source>
        <dbReference type="EMBL" id="NBL65067.1"/>
    </source>
</evidence>
<dbReference type="RefSeq" id="WP_166536898.1">
    <property type="nucleotide sequence ID" value="NZ_JAABLM010000008.1"/>
</dbReference>
<comment type="caution">
    <text evidence="2">The sequence shown here is derived from an EMBL/GenBank/DDBJ whole genome shotgun (WGS) entry which is preliminary data.</text>
</comment>
<dbReference type="Proteomes" id="UP000798602">
    <property type="component" value="Unassembled WGS sequence"/>
</dbReference>
<dbReference type="InterPro" id="IPR029058">
    <property type="entry name" value="AB_hydrolase_fold"/>
</dbReference>
<organism evidence="2 3">
    <name type="scientific">Flavobacterium ichthyis</name>
    <dbReference type="NCBI Taxonomy" id="2698827"/>
    <lineage>
        <taxon>Bacteria</taxon>
        <taxon>Pseudomonadati</taxon>
        <taxon>Bacteroidota</taxon>
        <taxon>Flavobacteriia</taxon>
        <taxon>Flavobacteriales</taxon>
        <taxon>Flavobacteriaceae</taxon>
        <taxon>Flavobacterium</taxon>
    </lineage>
</organism>